<evidence type="ECO:0000256" key="2">
    <source>
        <dbReference type="ARBA" id="ARBA00022729"/>
    </source>
</evidence>
<evidence type="ECO:0000259" key="6">
    <source>
        <dbReference type="Pfam" id="PF14322"/>
    </source>
</evidence>
<dbReference type="Gene3D" id="1.25.40.390">
    <property type="match status" value="1"/>
</dbReference>
<gene>
    <name evidence="7" type="ORF">MNBD_BACTEROID03-1047</name>
</gene>
<sequence>MKKINSIFTTLICIMVFLFVGCDSQLDLTPNSQLASQDALNSLSDLETALTGSYSGMQSRTYYGRNLGGFAHMTSDNSLIPGGAGSFLNFEPFYQMTYTPANGATATWAQMYDIIARVNNVINNADGVDGVEADRNRIKGEALFIRALAHHDLLRLFAQDYKFTADAGHLGVPYITVSEIGSPSRNTVAECYGFILNDLSDAIGLMDNGSERASIDAPSFGSVSAAKAIRARIYLYMGEYANALTDADDVINNGGFTLAPYKVDDGAGGVDLSQIDSWSNRAPNSESIFELEFDEQDGLWTTSSLSRLFKPQPNGFGEAGPNLDIVDMYTATDVRKNWIIEVDGQNFINKYPDNDDVLLNFTVPVVRLTEMYLTKAESHANLNQTTEARDAINNITLRANVGEITSSGAQLLSNILDERRRELAFEGHRFFDIKRLQLDIVRNDCSLQNNCTVAYGDKLYAYPIPQEEIDANPNMEQNTGY</sequence>
<dbReference type="AlphaFoldDB" id="A0A3B0TTH8"/>
<evidence type="ECO:0000313" key="7">
    <source>
        <dbReference type="EMBL" id="VAW10366.1"/>
    </source>
</evidence>
<dbReference type="Gene3D" id="1.25.40.900">
    <property type="match status" value="1"/>
</dbReference>
<keyword evidence="3" id="KW-0472">Membrane</keyword>
<dbReference type="EMBL" id="UOEL01000019">
    <property type="protein sequence ID" value="VAW10366.1"/>
    <property type="molecule type" value="Genomic_DNA"/>
</dbReference>
<comment type="subcellular location">
    <subcellularLocation>
        <location evidence="1">Cell outer membrane</location>
    </subcellularLocation>
</comment>
<evidence type="ECO:0000256" key="4">
    <source>
        <dbReference type="ARBA" id="ARBA00023237"/>
    </source>
</evidence>
<evidence type="ECO:0000256" key="1">
    <source>
        <dbReference type="ARBA" id="ARBA00004442"/>
    </source>
</evidence>
<dbReference type="InterPro" id="IPR033985">
    <property type="entry name" value="SusD-like_N"/>
</dbReference>
<dbReference type="Pfam" id="PF14322">
    <property type="entry name" value="SusD-like_3"/>
    <property type="match status" value="1"/>
</dbReference>
<keyword evidence="7" id="KW-0449">Lipoprotein</keyword>
<dbReference type="InterPro" id="IPR011990">
    <property type="entry name" value="TPR-like_helical_dom_sf"/>
</dbReference>
<dbReference type="CDD" id="cd08977">
    <property type="entry name" value="SusD"/>
    <property type="match status" value="1"/>
</dbReference>
<protein>
    <submittedName>
        <fullName evidence="7">Cell surface glycan-binding lipoprotein, utilization system for glycans and polysaccharides (PUL), SusD family</fullName>
    </submittedName>
</protein>
<feature type="domain" description="SusD-like N-terminal" evidence="6">
    <location>
        <begin position="26"/>
        <end position="235"/>
    </location>
</feature>
<accession>A0A3B0TTH8</accession>
<keyword evidence="2" id="KW-0732">Signal</keyword>
<feature type="domain" description="RagB/SusD" evidence="5">
    <location>
        <begin position="362"/>
        <end position="481"/>
    </location>
</feature>
<proteinExistence type="predicted"/>
<reference evidence="7" key="1">
    <citation type="submission" date="2018-06" db="EMBL/GenBank/DDBJ databases">
        <authorList>
            <person name="Zhirakovskaya E."/>
        </authorList>
    </citation>
    <scope>NUCLEOTIDE SEQUENCE</scope>
</reference>
<dbReference type="InterPro" id="IPR012944">
    <property type="entry name" value="SusD_RagB_dom"/>
</dbReference>
<dbReference type="SUPFAM" id="SSF48452">
    <property type="entry name" value="TPR-like"/>
    <property type="match status" value="1"/>
</dbReference>
<dbReference type="GO" id="GO:0009279">
    <property type="term" value="C:cell outer membrane"/>
    <property type="evidence" value="ECO:0007669"/>
    <property type="project" value="UniProtKB-SubCell"/>
</dbReference>
<evidence type="ECO:0000256" key="3">
    <source>
        <dbReference type="ARBA" id="ARBA00023136"/>
    </source>
</evidence>
<name>A0A3B0TTH8_9ZZZZ</name>
<organism evidence="7">
    <name type="scientific">hydrothermal vent metagenome</name>
    <dbReference type="NCBI Taxonomy" id="652676"/>
    <lineage>
        <taxon>unclassified sequences</taxon>
        <taxon>metagenomes</taxon>
        <taxon>ecological metagenomes</taxon>
    </lineage>
</organism>
<evidence type="ECO:0000259" key="5">
    <source>
        <dbReference type="Pfam" id="PF07980"/>
    </source>
</evidence>
<dbReference type="Gene3D" id="2.20.20.130">
    <property type="match status" value="1"/>
</dbReference>
<dbReference type="PROSITE" id="PS51257">
    <property type="entry name" value="PROKAR_LIPOPROTEIN"/>
    <property type="match status" value="1"/>
</dbReference>
<dbReference type="Pfam" id="PF07980">
    <property type="entry name" value="SusD_RagB"/>
    <property type="match status" value="1"/>
</dbReference>
<keyword evidence="4" id="KW-0998">Cell outer membrane</keyword>